<proteinExistence type="predicted"/>
<gene>
    <name evidence="2" type="ORF">A2W32_00150</name>
</gene>
<dbReference type="STRING" id="1802610.A2W32_00150"/>
<name>A0A1F4UW97_UNCKA</name>
<dbReference type="InterPro" id="IPR006626">
    <property type="entry name" value="PbH1"/>
</dbReference>
<organism evidence="2 3">
    <name type="scientific">candidate division WWE3 bacterium RBG_16_37_10</name>
    <dbReference type="NCBI Taxonomy" id="1802610"/>
    <lineage>
        <taxon>Bacteria</taxon>
        <taxon>Katanobacteria</taxon>
    </lineage>
</organism>
<protein>
    <submittedName>
        <fullName evidence="2">Uncharacterized protein</fullName>
    </submittedName>
</protein>
<reference evidence="2 3" key="1">
    <citation type="journal article" date="2016" name="Nat. Commun.">
        <title>Thousands of microbial genomes shed light on interconnected biogeochemical processes in an aquifer system.</title>
        <authorList>
            <person name="Anantharaman K."/>
            <person name="Brown C.T."/>
            <person name="Hug L.A."/>
            <person name="Sharon I."/>
            <person name="Castelle C.J."/>
            <person name="Probst A.J."/>
            <person name="Thomas B.C."/>
            <person name="Singh A."/>
            <person name="Wilkins M.J."/>
            <person name="Karaoz U."/>
            <person name="Brodie E.L."/>
            <person name="Williams K.H."/>
            <person name="Hubbard S.S."/>
            <person name="Banfield J.F."/>
        </authorList>
    </citation>
    <scope>NUCLEOTIDE SEQUENCE [LARGE SCALE GENOMIC DNA]</scope>
</reference>
<evidence type="ECO:0000313" key="2">
    <source>
        <dbReference type="EMBL" id="OGC49219.1"/>
    </source>
</evidence>
<evidence type="ECO:0000256" key="1">
    <source>
        <dbReference type="SAM" id="MobiDB-lite"/>
    </source>
</evidence>
<dbReference type="Proteomes" id="UP000177371">
    <property type="component" value="Unassembled WGS sequence"/>
</dbReference>
<feature type="region of interest" description="Disordered" evidence="1">
    <location>
        <begin position="2026"/>
        <end position="2046"/>
    </location>
</feature>
<accession>A0A1F4UW97</accession>
<evidence type="ECO:0000313" key="3">
    <source>
        <dbReference type="Proteomes" id="UP000177371"/>
    </source>
</evidence>
<feature type="region of interest" description="Disordered" evidence="1">
    <location>
        <begin position="1802"/>
        <end position="1824"/>
    </location>
</feature>
<comment type="caution">
    <text evidence="2">The sequence shown here is derived from an EMBL/GenBank/DDBJ whole genome shotgun (WGS) entry which is preliminary data.</text>
</comment>
<dbReference type="SMART" id="SM00710">
    <property type="entry name" value="PbH1"/>
    <property type="match status" value="5"/>
</dbReference>
<dbReference type="EMBL" id="MEUT01000054">
    <property type="protein sequence ID" value="OGC49219.1"/>
    <property type="molecule type" value="Genomic_DNA"/>
</dbReference>
<sequence>MTAGSGLTGGGTNGVLTVNVGAGNGITVNTDDIAVDATTSGTTTTTSANSGIEVTSAGVRLLGGCSNGQVLSWNSGGSVWECTSAAVGDITAVGSMESGAAFADSTADDDWLGLGALAGRIEFDDQSIDEVNVLSAYVGIGTNAPNNPLEVLSTTATQVRVAYDTSNYFTQAVSSAGAVTFDATGSSAGFTFSDNGIFNGTATFNSDADLSLAGSENLALTNTSASADQLALTSTISDTSSVDILSIIVTDNTVSSGIGRGLFIETGNGSATLDAAIAINHTDTGQAMTSGITITGDASTAITTAINLADDEIGTALALGSNNVTVGGVTLESNELALLDARGGVLVDSINVGTYATTGVTAGSGLTGGGTNGALTVNVGAGTGITVNTDDIAVDATTSGTTTTTSANSGIESTSTGIRLLGGCTNSQVLAWNAGSSIWECTSAAAGDITAVGSMESGAAFADSAADDDWLGLGSLAGRIEFDDQSIDEVNVLSAYVGIGTNAPNNPLEVLSTTATQVRVAYDTSNYFTQAVSSVGAVTFDATGSSAGFTFSDNGIFNGTATFNSDADLTLAGSENLTLTNTSASADQVALTSTIADTNSVDILSITVTDNTVSSGIGRGLFIETGNGSATLDAAIAINHTDTGQAMTSGITITGDASTTITTAVDVSDDQVTTALALGSNTVTVGGVTLESGELALLDARGGVLVDSINVGTYATTGVTAGSGLTGGGTNGALTVNVGAGNGITVNTDDIAVDATTSGTTTTISANSGIEVTSAGVRLLGGCSNGQVLAWNSGSSVWECTSAAAGDITAVGSMESGSAFADSTADDDWLGLGALAGRIEFDDQSVDEVNVLSAYVGIGTNAPNNPLEVLSTTATQVRVAYDTSNYFTQAVSSAGAVTFDATGSSAGFTFSDNGIFNGTATFNSDADLTLAGSENLALTNTSASADQVSLTSTIADTNSVDIFSITVTDNTVSSGTGRGLFIETGNGSATLDAAIAINHTDTGQAMTSGITITGDASTTITTAVDVSDDQITTALALGSNDVTVGGVTLESGELALLDARGGVLVDSINVGTYATTGVTAGSGLTGGGTNGALTVNVGAGNGITVNTDDITIDATTSGTTTTTTANSGLEVTSGGLRLLGGCAENQVLEWIGGNWVCDNDDSSAGAGISTIEIGNSSITTAASRLDFSATDFDGVTDGGVAEADISIDYTNSGITRKNQSETISNDWTFSLAETEDLAIDVSISGSNSGQGEKITLTNSSSSGSQYGLYVDNAASSGTTDALVVIDNSDTDTAVTTGLQFVNAGGGFTTGIEITGAATDISTTNNEALTLAANGTGDIVLSADSDTAINFGTTSFASCDFLGTNSSGDVTCSTTGFNVVSAQNTNNATWADDDTTELWTTDANLQITVSAGSEVLVMASYVTTAVDPGSVELFLGARIDQSGSTSACADGTGSTVGVPFQGTGTEAAANDPAISVTGSVVFVDTSTSAGGTFEYEVCTDGSSTSIGGGTWVMDIMELTLIEVNDAGDLAEIYPTNDPSLEAGEIVSLEPDGKISVQRSSKAYDKNAIGVIATRPAMVIGGRDGEGIDGKPVALAGRVPVKVSTENGPIKKGDALTSSSIPGVAMKTTKAGHILGVAMTEYDGKSTGTVILFVKTGNYNGSNLAELIKAPSDVSQKDVGRLALQHFVNQKEQFTETPELSEVVSDRIAAGLEIITPSVITQSLLVDKIGSSLENNITLNLNENGEFILTDAAEEKVISFDSLGNAYFKGVLTAGKIKAENIEGLEILADRFISSTEVAQESTQSFNSNALNSSAEDSPNNTLDNSQGLTLDNLTVSLDLKVLQSLIADGSLTVLGPTTLKGELLVEGKSTFGGNSVFKEETEFEKDVTFNKNLAGYAVVKKGMRRVNVKFEKELGQKPLVTASPLWNTSEELLNMAENDDILVLPKQDFIVANVSKSGFTILLQESAIIDMEFSWIAVQVLEPTTFESTSQDAKANIIVENPESVSEPQRFEMLPEDQLNLDELTDEVSSSTESVDNTVFTDSNSVN</sequence>